<sequence>MSQLSKTLANIADKLLIAFFFVNLFFIVYVIDVEQLIIKDPNNFKQPIWPTAGLARVIHSYGRKQDPLLMARPIWFKVTVWMDVLYFGPFYAIALYAFIKKKNWIRNYVIIWASMILVNLIVTVAE</sequence>
<evidence type="ECO:0000256" key="6">
    <source>
        <dbReference type="SAM" id="Phobius"/>
    </source>
</evidence>
<comment type="caution">
    <text evidence="8">The sequence shown here is derived from an EMBL/GenBank/DDBJ whole genome shotgun (WGS) entry which is preliminary data.</text>
</comment>
<gene>
    <name evidence="8" type="ORF">EZS28_051723</name>
</gene>
<evidence type="ECO:0000256" key="1">
    <source>
        <dbReference type="ARBA" id="ARBA00004141"/>
    </source>
</evidence>
<feature type="transmembrane region" description="Helical" evidence="6">
    <location>
        <begin position="12"/>
        <end position="31"/>
    </location>
</feature>
<evidence type="ECO:0000256" key="4">
    <source>
        <dbReference type="ARBA" id="ARBA00023136"/>
    </source>
</evidence>
<protein>
    <recommendedName>
        <fullName evidence="7">EXPERA domain-containing protein</fullName>
    </recommendedName>
</protein>
<name>A0A5J4T5J5_9EUKA</name>
<dbReference type="Proteomes" id="UP000324800">
    <property type="component" value="Unassembled WGS sequence"/>
</dbReference>
<evidence type="ECO:0000256" key="2">
    <source>
        <dbReference type="ARBA" id="ARBA00022692"/>
    </source>
</evidence>
<dbReference type="PROSITE" id="PS51751">
    <property type="entry name" value="EXPERA"/>
    <property type="match status" value="1"/>
</dbReference>
<dbReference type="GO" id="GO:0016020">
    <property type="term" value="C:membrane"/>
    <property type="evidence" value="ECO:0007669"/>
    <property type="project" value="UniProtKB-SubCell"/>
</dbReference>
<evidence type="ECO:0000313" key="8">
    <source>
        <dbReference type="EMBL" id="KAA6352750.1"/>
    </source>
</evidence>
<dbReference type="InterPro" id="IPR033118">
    <property type="entry name" value="EXPERA"/>
</dbReference>
<evidence type="ECO:0000256" key="5">
    <source>
        <dbReference type="PROSITE-ProRule" id="PRU01087"/>
    </source>
</evidence>
<accession>A0A5J4T5J5</accession>
<keyword evidence="2 5" id="KW-0812">Transmembrane</keyword>
<feature type="non-terminal residue" evidence="8">
    <location>
        <position position="126"/>
    </location>
</feature>
<evidence type="ECO:0000259" key="7">
    <source>
        <dbReference type="PROSITE" id="PS51751"/>
    </source>
</evidence>
<evidence type="ECO:0000256" key="3">
    <source>
        <dbReference type="ARBA" id="ARBA00022989"/>
    </source>
</evidence>
<dbReference type="EMBL" id="SNRW01039381">
    <property type="protein sequence ID" value="KAA6352750.1"/>
    <property type="molecule type" value="Genomic_DNA"/>
</dbReference>
<feature type="domain" description="EXPERA" evidence="7">
    <location>
        <begin position="12"/>
        <end position="126"/>
    </location>
</feature>
<comment type="subcellular location">
    <subcellularLocation>
        <location evidence="1">Membrane</location>
        <topology evidence="1">Multi-pass membrane protein</topology>
    </subcellularLocation>
</comment>
<reference evidence="8 9" key="1">
    <citation type="submission" date="2019-03" db="EMBL/GenBank/DDBJ databases">
        <title>Single cell metagenomics reveals metabolic interactions within the superorganism composed of flagellate Streblomastix strix and complex community of Bacteroidetes bacteria on its surface.</title>
        <authorList>
            <person name="Treitli S.C."/>
            <person name="Kolisko M."/>
            <person name="Husnik F."/>
            <person name="Keeling P."/>
            <person name="Hampl V."/>
        </authorList>
    </citation>
    <scope>NUCLEOTIDE SEQUENCE [LARGE SCALE GENOMIC DNA]</scope>
    <source>
        <strain evidence="8">ST1C</strain>
    </source>
</reference>
<dbReference type="OrthoDB" id="10266728at2759"/>
<feature type="transmembrane region" description="Helical" evidence="6">
    <location>
        <begin position="74"/>
        <end position="98"/>
    </location>
</feature>
<keyword evidence="4 5" id="KW-0472">Membrane</keyword>
<evidence type="ECO:0000313" key="9">
    <source>
        <dbReference type="Proteomes" id="UP000324800"/>
    </source>
</evidence>
<organism evidence="8 9">
    <name type="scientific">Streblomastix strix</name>
    <dbReference type="NCBI Taxonomy" id="222440"/>
    <lineage>
        <taxon>Eukaryota</taxon>
        <taxon>Metamonada</taxon>
        <taxon>Preaxostyla</taxon>
        <taxon>Oxymonadida</taxon>
        <taxon>Streblomastigidae</taxon>
        <taxon>Streblomastix</taxon>
    </lineage>
</organism>
<dbReference type="Pfam" id="PF05241">
    <property type="entry name" value="EBP"/>
    <property type="match status" value="1"/>
</dbReference>
<proteinExistence type="predicted"/>
<dbReference type="AlphaFoldDB" id="A0A5J4T5J5"/>
<feature type="transmembrane region" description="Helical" evidence="6">
    <location>
        <begin position="105"/>
        <end position="125"/>
    </location>
</feature>
<keyword evidence="3 5" id="KW-1133">Transmembrane helix</keyword>